<feature type="transmembrane region" description="Helical" evidence="9">
    <location>
        <begin position="84"/>
        <end position="107"/>
    </location>
</feature>
<dbReference type="InterPro" id="IPR038379">
    <property type="entry name" value="SecE_sf"/>
</dbReference>
<dbReference type="GO" id="GO:0009306">
    <property type="term" value="P:protein secretion"/>
    <property type="evidence" value="ECO:0007669"/>
    <property type="project" value="UniProtKB-UniRule"/>
</dbReference>
<dbReference type="GO" id="GO:0043952">
    <property type="term" value="P:protein transport by the Sec complex"/>
    <property type="evidence" value="ECO:0007669"/>
    <property type="project" value="UniProtKB-UniRule"/>
</dbReference>
<keyword evidence="6 9" id="KW-1133">Transmembrane helix</keyword>
<dbReference type="GO" id="GO:0006605">
    <property type="term" value="P:protein targeting"/>
    <property type="evidence" value="ECO:0007669"/>
    <property type="project" value="UniProtKB-UniRule"/>
</dbReference>
<dbReference type="NCBIfam" id="NF004371">
    <property type="entry name" value="PRK05740.1-1"/>
    <property type="match status" value="1"/>
</dbReference>
<comment type="subunit">
    <text evidence="9">Component of the Sec protein translocase complex. Heterotrimer consisting of SecY, SecE and SecG subunits. The heterotrimers can form oligomers, although 1 heterotrimer is thought to be able to translocate proteins. Interacts with the ribosome. Interacts with SecDF, and other proteins may be involved. Interacts with SecA.</text>
</comment>
<evidence type="ECO:0000256" key="4">
    <source>
        <dbReference type="ARBA" id="ARBA00022692"/>
    </source>
</evidence>
<evidence type="ECO:0000256" key="8">
    <source>
        <dbReference type="ARBA" id="ARBA00023136"/>
    </source>
</evidence>
<keyword evidence="2 9" id="KW-0813">Transport</keyword>
<evidence type="ECO:0000256" key="7">
    <source>
        <dbReference type="ARBA" id="ARBA00023010"/>
    </source>
</evidence>
<evidence type="ECO:0000313" key="10">
    <source>
        <dbReference type="EMBL" id="GBL46668.1"/>
    </source>
</evidence>
<dbReference type="PANTHER" id="PTHR33910">
    <property type="entry name" value="PROTEIN TRANSLOCASE SUBUNIT SECE"/>
    <property type="match status" value="1"/>
</dbReference>
<dbReference type="NCBIfam" id="TIGR00964">
    <property type="entry name" value="secE_bact"/>
    <property type="match status" value="1"/>
</dbReference>
<dbReference type="PRINTS" id="PR01650">
    <property type="entry name" value="SECETRNLCASE"/>
</dbReference>
<accession>A0A401JGE0</accession>
<organism evidence="10 11">
    <name type="scientific">Sulfuriferula multivorans</name>
    <dbReference type="NCBI Taxonomy" id="1559896"/>
    <lineage>
        <taxon>Bacteria</taxon>
        <taxon>Pseudomonadati</taxon>
        <taxon>Pseudomonadota</taxon>
        <taxon>Betaproteobacteria</taxon>
        <taxon>Nitrosomonadales</taxon>
        <taxon>Sulfuricellaceae</taxon>
        <taxon>Sulfuriferula</taxon>
    </lineage>
</organism>
<evidence type="ECO:0000256" key="3">
    <source>
        <dbReference type="ARBA" id="ARBA00022475"/>
    </source>
</evidence>
<dbReference type="InterPro" id="IPR005807">
    <property type="entry name" value="SecE_bac"/>
</dbReference>
<dbReference type="EMBL" id="BGOW01000025">
    <property type="protein sequence ID" value="GBL46668.1"/>
    <property type="molecule type" value="Genomic_DNA"/>
</dbReference>
<sequence>MTDKIKLLAAVLMVIAGIAGFYYLSDSPAVVRLGAILVGFALAIAIFWFTQAGRQFFAFSQESIVEARKVVWPTRKETIQTTGIVFVFVVVMALFLWVVDAGLLWAVKLLMGQSDT</sequence>
<evidence type="ECO:0000256" key="5">
    <source>
        <dbReference type="ARBA" id="ARBA00022927"/>
    </source>
</evidence>
<keyword evidence="3 9" id="KW-1003">Cell membrane</keyword>
<comment type="function">
    <text evidence="9">Essential subunit of the Sec protein translocation channel SecYEG. Clamps together the 2 halves of SecY. May contact the channel plug during translocation.</text>
</comment>
<dbReference type="GO" id="GO:0008320">
    <property type="term" value="F:protein transmembrane transporter activity"/>
    <property type="evidence" value="ECO:0007669"/>
    <property type="project" value="UniProtKB-UniRule"/>
</dbReference>
<evidence type="ECO:0000256" key="2">
    <source>
        <dbReference type="ARBA" id="ARBA00022448"/>
    </source>
</evidence>
<keyword evidence="8 9" id="KW-0472">Membrane</keyword>
<dbReference type="HAMAP" id="MF_00422">
    <property type="entry name" value="SecE"/>
    <property type="match status" value="1"/>
</dbReference>
<keyword evidence="11" id="KW-1185">Reference proteome</keyword>
<dbReference type="Proteomes" id="UP000286806">
    <property type="component" value="Unassembled WGS sequence"/>
</dbReference>
<name>A0A401JGE0_9PROT</name>
<feature type="transmembrane region" description="Helical" evidence="9">
    <location>
        <begin position="30"/>
        <end position="49"/>
    </location>
</feature>
<dbReference type="PANTHER" id="PTHR33910:SF1">
    <property type="entry name" value="PROTEIN TRANSLOCASE SUBUNIT SECE"/>
    <property type="match status" value="1"/>
</dbReference>
<dbReference type="InterPro" id="IPR001901">
    <property type="entry name" value="Translocase_SecE/Sec61-g"/>
</dbReference>
<comment type="caution">
    <text evidence="9">Lacks conserved residue(s) required for the propagation of feature annotation.</text>
</comment>
<evidence type="ECO:0000256" key="6">
    <source>
        <dbReference type="ARBA" id="ARBA00022989"/>
    </source>
</evidence>
<keyword evidence="4 9" id="KW-0812">Transmembrane</keyword>
<dbReference type="Gene3D" id="1.20.5.1030">
    <property type="entry name" value="Preprotein translocase secy subunit"/>
    <property type="match status" value="1"/>
</dbReference>
<protein>
    <recommendedName>
        <fullName evidence="9">Protein translocase subunit SecE</fullName>
    </recommendedName>
</protein>
<keyword evidence="7 9" id="KW-0811">Translocation</keyword>
<comment type="similarity">
    <text evidence="9">Belongs to the SecE/SEC61-gamma family.</text>
</comment>
<reference evidence="10 11" key="1">
    <citation type="journal article" date="2019" name="Front. Microbiol.">
        <title>Genomes of Neutrophilic Sulfur-Oxidizing Chemolithoautotrophs Representing 9 Proteobacterial Species From 8 Genera.</title>
        <authorList>
            <person name="Watanabe T."/>
            <person name="Kojima H."/>
            <person name="Umezawa K."/>
            <person name="Hori C."/>
            <person name="Takasuka T.E."/>
            <person name="Kato Y."/>
            <person name="Fukui M."/>
        </authorList>
    </citation>
    <scope>NUCLEOTIDE SEQUENCE [LARGE SCALE GENOMIC DNA]</scope>
    <source>
        <strain evidence="10 11">TTN</strain>
    </source>
</reference>
<comment type="subcellular location">
    <subcellularLocation>
        <location evidence="1">Membrane</location>
    </subcellularLocation>
</comment>
<dbReference type="GO" id="GO:0005886">
    <property type="term" value="C:plasma membrane"/>
    <property type="evidence" value="ECO:0007669"/>
    <property type="project" value="UniProtKB-UniRule"/>
</dbReference>
<evidence type="ECO:0000256" key="1">
    <source>
        <dbReference type="ARBA" id="ARBA00004370"/>
    </source>
</evidence>
<evidence type="ECO:0000313" key="11">
    <source>
        <dbReference type="Proteomes" id="UP000286806"/>
    </source>
</evidence>
<comment type="caution">
    <text evidence="10">The sequence shown here is derived from an EMBL/GenBank/DDBJ whole genome shotgun (WGS) entry which is preliminary data.</text>
</comment>
<proteinExistence type="inferred from homology"/>
<dbReference type="Pfam" id="PF00584">
    <property type="entry name" value="SecE"/>
    <property type="match status" value="1"/>
</dbReference>
<dbReference type="OrthoDB" id="9806365at2"/>
<evidence type="ECO:0000256" key="9">
    <source>
        <dbReference type="HAMAP-Rule" id="MF_00422"/>
    </source>
</evidence>
<dbReference type="RefSeq" id="WP_124705456.1">
    <property type="nucleotide sequence ID" value="NZ_BGOW01000025.1"/>
</dbReference>
<keyword evidence="5 9" id="KW-0653">Protein transport</keyword>
<dbReference type="AlphaFoldDB" id="A0A401JGE0"/>
<gene>
    <name evidence="9" type="primary">secE</name>
    <name evidence="10" type="ORF">SFMTTN_2493</name>
</gene>
<dbReference type="GO" id="GO:0065002">
    <property type="term" value="P:intracellular protein transmembrane transport"/>
    <property type="evidence" value="ECO:0007669"/>
    <property type="project" value="UniProtKB-UniRule"/>
</dbReference>
<feature type="transmembrane region" description="Helical" evidence="9">
    <location>
        <begin position="7"/>
        <end position="24"/>
    </location>
</feature>